<evidence type="ECO:0000313" key="2">
    <source>
        <dbReference type="EMBL" id="AUT70731.1"/>
    </source>
</evidence>
<reference evidence="3 4" key="1">
    <citation type="journal article" date="2012" name="J. Bacteriol.">
        <title>Draft Genome Sequence of the Soil Bacterium Burkholderia terrae Strain BS001, Which Interacts with Fungal Surface Structures.</title>
        <authorList>
            <person name="Nazir R."/>
            <person name="Hansen M.A."/>
            <person name="Sorensen S."/>
            <person name="van Elsas J.D."/>
        </authorList>
    </citation>
    <scope>NUCLEOTIDE SEQUENCE [LARGE SCALE GENOMIC DNA]</scope>
    <source>
        <strain evidence="3 4">BS001</strain>
    </source>
</reference>
<feature type="chain" id="PRO_5042527677" evidence="1">
    <location>
        <begin position="20"/>
        <end position="109"/>
    </location>
</feature>
<evidence type="ECO:0000256" key="1">
    <source>
        <dbReference type="SAM" id="SignalP"/>
    </source>
</evidence>
<dbReference type="EMBL" id="CP026106">
    <property type="protein sequence ID" value="AUT70731.1"/>
    <property type="molecule type" value="Genomic_DNA"/>
</dbReference>
<evidence type="ECO:0000313" key="5">
    <source>
        <dbReference type="Proteomes" id="UP000236649"/>
    </source>
</evidence>
<name>A0AAJ4WW52_9BURK</name>
<keyword evidence="1" id="KW-0732">Signal</keyword>
<proteinExistence type="predicted"/>
<reference evidence="2 5" key="2">
    <citation type="submission" date="2018-01" db="EMBL/GenBank/DDBJ databases">
        <title>Species boundaries and ecological features among Paraburkholderia terrae DSMZ17804T, P. hospita DSMZ17164T and P. caribensis DSMZ13236T.</title>
        <authorList>
            <person name="Pratama A.A."/>
        </authorList>
    </citation>
    <scope>NUCLEOTIDE SEQUENCE [LARGE SCALE GENOMIC DNA]</scope>
    <source>
        <strain evidence="2 5">DSM 17164</strain>
    </source>
</reference>
<dbReference type="RefSeq" id="WP_007589549.1">
    <property type="nucleotide sequence ID" value="NZ_AKAU01000202.1"/>
</dbReference>
<protein>
    <submittedName>
        <fullName evidence="2">Uncharacterized protein</fullName>
    </submittedName>
</protein>
<dbReference type="KEGG" id="phs:C2L64_20340"/>
<organism evidence="2 5">
    <name type="scientific">Paraburkholderia hospita</name>
    <dbReference type="NCBI Taxonomy" id="169430"/>
    <lineage>
        <taxon>Bacteria</taxon>
        <taxon>Pseudomonadati</taxon>
        <taxon>Pseudomonadota</taxon>
        <taxon>Betaproteobacteria</taxon>
        <taxon>Burkholderiales</taxon>
        <taxon>Burkholderiaceae</taxon>
        <taxon>Paraburkholderia</taxon>
    </lineage>
</organism>
<dbReference type="AlphaFoldDB" id="A0AAJ4WW52"/>
<evidence type="ECO:0000313" key="3">
    <source>
        <dbReference type="EMBL" id="EIM96212.1"/>
    </source>
</evidence>
<gene>
    <name evidence="2" type="ORF">C2L64_20340</name>
    <name evidence="3" type="ORF">WQE_35285</name>
</gene>
<feature type="signal peptide" evidence="1">
    <location>
        <begin position="1"/>
        <end position="19"/>
    </location>
</feature>
<dbReference type="EMBL" id="AKAU01000202">
    <property type="protein sequence ID" value="EIM96212.1"/>
    <property type="molecule type" value="Genomic_DNA"/>
</dbReference>
<dbReference type="GeneID" id="55530677"/>
<dbReference type="Proteomes" id="UP000004980">
    <property type="component" value="Unassembled WGS sequence"/>
</dbReference>
<keyword evidence="4" id="KW-1185">Reference proteome</keyword>
<dbReference type="Proteomes" id="UP000236649">
    <property type="component" value="Chromosome 2"/>
</dbReference>
<evidence type="ECO:0000313" key="4">
    <source>
        <dbReference type="Proteomes" id="UP000004980"/>
    </source>
</evidence>
<sequence>MNRRLIAAAVFVIPSVSQAFQPIPVPECHAAGRDAPAQETIDAAKCRARWLIAGAYNRTEGNAMNAVSECAGTFDEVLNHRLTEGVSHDELVVMCVDTAMHMGIIKPEQ</sequence>
<accession>A0AAJ4WW52</accession>